<dbReference type="Pfam" id="PF00528">
    <property type="entry name" value="BPD_transp_1"/>
    <property type="match status" value="1"/>
</dbReference>
<dbReference type="CDD" id="cd06261">
    <property type="entry name" value="TM_PBP2"/>
    <property type="match status" value="1"/>
</dbReference>
<evidence type="ECO:0000256" key="1">
    <source>
        <dbReference type="ARBA" id="ARBA00004651"/>
    </source>
</evidence>
<sequence>MRHVKRMLIISHVLLAALVAIILFMPDTRKVYPSTALLVAVAIIEGLFLLALWRSKNRIREGLPVGCVDIISFAWMLLIIWEVMSTKLGLAHNVLIPSPENVFHVFVRSGKELAFGVYSSLTLLLSGYILGMFFGAALGIICGWVPRLRVMFYPIANVLAPIPSVIFTPFLVILMPTYRLAAVMVILLGVFWPQFLNMILRVGSLPKAIIDNARVLKVGYITMITKVIFPFIVPDLLKGMRVSLTTGFLMLMYAESFGTKSGIGYFISNANVFANYANILAGIIVCGIVVTILNYGTAWLQEKLTTWH</sequence>
<feature type="transmembrane region" description="Helical" evidence="7">
    <location>
        <begin position="65"/>
        <end position="84"/>
    </location>
</feature>
<feature type="transmembrane region" description="Helical" evidence="7">
    <location>
        <begin position="7"/>
        <end position="25"/>
    </location>
</feature>
<dbReference type="STRING" id="1121395.SAMN02745215_00866"/>
<feature type="transmembrane region" description="Helical" evidence="7">
    <location>
        <begin position="31"/>
        <end position="53"/>
    </location>
</feature>
<feature type="transmembrane region" description="Helical" evidence="7">
    <location>
        <begin position="245"/>
        <end position="267"/>
    </location>
</feature>
<dbReference type="Gene3D" id="1.10.3720.10">
    <property type="entry name" value="MetI-like"/>
    <property type="match status" value="1"/>
</dbReference>
<evidence type="ECO:0000256" key="3">
    <source>
        <dbReference type="ARBA" id="ARBA00022475"/>
    </source>
</evidence>
<feature type="domain" description="ABC transmembrane type-1" evidence="8">
    <location>
        <begin position="117"/>
        <end position="297"/>
    </location>
</feature>
<comment type="subcellular location">
    <subcellularLocation>
        <location evidence="1 7">Cell membrane</location>
        <topology evidence="1 7">Multi-pass membrane protein</topology>
    </subcellularLocation>
</comment>
<protein>
    <submittedName>
        <fullName evidence="9">NitT/TauT family transport system permease protein</fullName>
    </submittedName>
</protein>
<dbReference type="AlphaFoldDB" id="A0A1M7SHM2"/>
<feature type="transmembrane region" description="Helical" evidence="7">
    <location>
        <begin position="279"/>
        <end position="300"/>
    </location>
</feature>
<comment type="similarity">
    <text evidence="7">Belongs to the binding-protein-dependent transport system permease family.</text>
</comment>
<accession>A0A1M7SHM2</accession>
<keyword evidence="4 7" id="KW-0812">Transmembrane</keyword>
<gene>
    <name evidence="9" type="ORF">SAMN02745215_00866</name>
</gene>
<dbReference type="GO" id="GO:0055085">
    <property type="term" value="P:transmembrane transport"/>
    <property type="evidence" value="ECO:0007669"/>
    <property type="project" value="InterPro"/>
</dbReference>
<keyword evidence="2 7" id="KW-0813">Transport</keyword>
<dbReference type="GO" id="GO:0005886">
    <property type="term" value="C:plasma membrane"/>
    <property type="evidence" value="ECO:0007669"/>
    <property type="project" value="UniProtKB-SubCell"/>
</dbReference>
<evidence type="ECO:0000256" key="6">
    <source>
        <dbReference type="ARBA" id="ARBA00023136"/>
    </source>
</evidence>
<keyword evidence="10" id="KW-1185">Reference proteome</keyword>
<evidence type="ECO:0000259" key="8">
    <source>
        <dbReference type="PROSITE" id="PS50928"/>
    </source>
</evidence>
<keyword evidence="3" id="KW-1003">Cell membrane</keyword>
<dbReference type="SUPFAM" id="SSF161098">
    <property type="entry name" value="MetI-like"/>
    <property type="match status" value="1"/>
</dbReference>
<dbReference type="InterPro" id="IPR035906">
    <property type="entry name" value="MetI-like_sf"/>
</dbReference>
<keyword evidence="5 7" id="KW-1133">Transmembrane helix</keyword>
<reference evidence="10" key="1">
    <citation type="submission" date="2016-12" db="EMBL/GenBank/DDBJ databases">
        <authorList>
            <person name="Varghese N."/>
            <person name="Submissions S."/>
        </authorList>
    </citation>
    <scope>NUCLEOTIDE SEQUENCE [LARGE SCALE GENOMIC DNA]</scope>
    <source>
        <strain evidence="10">DSM 11544</strain>
    </source>
</reference>
<feature type="transmembrane region" description="Helical" evidence="7">
    <location>
        <begin position="215"/>
        <end position="233"/>
    </location>
</feature>
<evidence type="ECO:0000313" key="9">
    <source>
        <dbReference type="EMBL" id="SHN57950.1"/>
    </source>
</evidence>
<organism evidence="9 10">
    <name type="scientific">Desulfitobacterium chlororespirans DSM 11544</name>
    <dbReference type="NCBI Taxonomy" id="1121395"/>
    <lineage>
        <taxon>Bacteria</taxon>
        <taxon>Bacillati</taxon>
        <taxon>Bacillota</taxon>
        <taxon>Clostridia</taxon>
        <taxon>Eubacteriales</taxon>
        <taxon>Desulfitobacteriaceae</taxon>
        <taxon>Desulfitobacterium</taxon>
    </lineage>
</organism>
<dbReference type="PROSITE" id="PS50928">
    <property type="entry name" value="ABC_TM1"/>
    <property type="match status" value="1"/>
</dbReference>
<dbReference type="PANTHER" id="PTHR30151">
    <property type="entry name" value="ALKANE SULFONATE ABC TRANSPORTER-RELATED, MEMBRANE SUBUNIT"/>
    <property type="match status" value="1"/>
</dbReference>
<dbReference type="PANTHER" id="PTHR30151:SF0">
    <property type="entry name" value="ABC TRANSPORTER PERMEASE PROTEIN MJ0413-RELATED"/>
    <property type="match status" value="1"/>
</dbReference>
<proteinExistence type="inferred from homology"/>
<name>A0A1M7SHM2_9FIRM</name>
<feature type="transmembrane region" description="Helical" evidence="7">
    <location>
        <begin position="152"/>
        <end position="174"/>
    </location>
</feature>
<dbReference type="InterPro" id="IPR000515">
    <property type="entry name" value="MetI-like"/>
</dbReference>
<dbReference type="Proteomes" id="UP000184010">
    <property type="component" value="Unassembled WGS sequence"/>
</dbReference>
<evidence type="ECO:0000313" key="10">
    <source>
        <dbReference type="Proteomes" id="UP000184010"/>
    </source>
</evidence>
<feature type="transmembrane region" description="Helical" evidence="7">
    <location>
        <begin position="180"/>
        <end position="203"/>
    </location>
</feature>
<feature type="transmembrane region" description="Helical" evidence="7">
    <location>
        <begin position="123"/>
        <end position="145"/>
    </location>
</feature>
<evidence type="ECO:0000256" key="2">
    <source>
        <dbReference type="ARBA" id="ARBA00022448"/>
    </source>
</evidence>
<evidence type="ECO:0000256" key="5">
    <source>
        <dbReference type="ARBA" id="ARBA00022989"/>
    </source>
</evidence>
<keyword evidence="6 7" id="KW-0472">Membrane</keyword>
<evidence type="ECO:0000256" key="4">
    <source>
        <dbReference type="ARBA" id="ARBA00022692"/>
    </source>
</evidence>
<dbReference type="EMBL" id="FRDN01000004">
    <property type="protein sequence ID" value="SHN57950.1"/>
    <property type="molecule type" value="Genomic_DNA"/>
</dbReference>
<evidence type="ECO:0000256" key="7">
    <source>
        <dbReference type="RuleBase" id="RU363032"/>
    </source>
</evidence>